<dbReference type="AlphaFoldDB" id="A0A6C0JY71"/>
<protein>
    <submittedName>
        <fullName evidence="2">Uncharacterized protein</fullName>
    </submittedName>
</protein>
<feature type="compositionally biased region" description="Basic residues" evidence="1">
    <location>
        <begin position="290"/>
        <end position="299"/>
    </location>
</feature>
<reference evidence="2" key="1">
    <citation type="journal article" date="2020" name="Nature">
        <title>Giant virus diversity and host interactions through global metagenomics.</title>
        <authorList>
            <person name="Schulz F."/>
            <person name="Roux S."/>
            <person name="Paez-Espino D."/>
            <person name="Jungbluth S."/>
            <person name="Walsh D.A."/>
            <person name="Denef V.J."/>
            <person name="McMahon K.D."/>
            <person name="Konstantinidis K.T."/>
            <person name="Eloe-Fadrosh E.A."/>
            <person name="Kyrpides N.C."/>
            <person name="Woyke T."/>
        </authorList>
    </citation>
    <scope>NUCLEOTIDE SEQUENCE</scope>
    <source>
        <strain evidence="2">GVMAG-S-1101164-164</strain>
    </source>
</reference>
<feature type="region of interest" description="Disordered" evidence="1">
    <location>
        <begin position="250"/>
        <end position="299"/>
    </location>
</feature>
<evidence type="ECO:0000313" key="2">
    <source>
        <dbReference type="EMBL" id="QHU09756.1"/>
    </source>
</evidence>
<evidence type="ECO:0000256" key="1">
    <source>
        <dbReference type="SAM" id="MobiDB-lite"/>
    </source>
</evidence>
<feature type="compositionally biased region" description="Acidic residues" evidence="1">
    <location>
        <begin position="250"/>
        <end position="260"/>
    </location>
</feature>
<proteinExistence type="predicted"/>
<name>A0A6C0JY71_9ZZZZ</name>
<organism evidence="2">
    <name type="scientific">viral metagenome</name>
    <dbReference type="NCBI Taxonomy" id="1070528"/>
    <lineage>
        <taxon>unclassified sequences</taxon>
        <taxon>metagenomes</taxon>
        <taxon>organismal metagenomes</taxon>
    </lineage>
</organism>
<dbReference type="EMBL" id="MN740745">
    <property type="protein sequence ID" value="QHU09756.1"/>
    <property type="molecule type" value="Genomic_DNA"/>
</dbReference>
<sequence>MDLRRRRVIRTQQQEMNNRPISINDLDISKITFVPGPAKAGRNPSINIKYDGQNLQLRVPRLSFPGGVLVRTDEKTGNTTHTLMGTLKDCDPYAKDLSKSDSEIAKFYNFLVNLEEQIRTSAVENSAKWFGKKRSLEAIQDAFNRIIGVSKDNVDGEWVPNGKYPPSFKCKVPVYDGRVSTEIVDGKRDPVYATPESLTSIFSKGVDANLVVSGTIYVIAGGGFGVTWRLQKAQVFPRARLTAADVFDAVEEDEEEETVEQDAPPPSEFVATQAEPSPVEDLPPAQAPVSRRRRVQVAP</sequence>
<accession>A0A6C0JY71</accession>